<dbReference type="InterPro" id="IPR004045">
    <property type="entry name" value="Glutathione_S-Trfase_N"/>
</dbReference>
<dbReference type="SFLD" id="SFLDG01205">
    <property type="entry name" value="AMPS.1"/>
    <property type="match status" value="1"/>
</dbReference>
<dbReference type="SUPFAM" id="SSF52833">
    <property type="entry name" value="Thioredoxin-like"/>
    <property type="match status" value="1"/>
</dbReference>
<dbReference type="InterPro" id="IPR004046">
    <property type="entry name" value="GST_C"/>
</dbReference>
<dbReference type="PANTHER" id="PTHR11571">
    <property type="entry name" value="GLUTATHIONE S-TRANSFERASE"/>
    <property type="match status" value="1"/>
</dbReference>
<proteinExistence type="predicted"/>
<dbReference type="Proteomes" id="UP000887568">
    <property type="component" value="Unplaced"/>
</dbReference>
<accession>A0A914AWR9</accession>
<dbReference type="PROSITE" id="PS50405">
    <property type="entry name" value="GST_CTER"/>
    <property type="match status" value="1"/>
</dbReference>
<dbReference type="InterPro" id="IPR036249">
    <property type="entry name" value="Thioredoxin-like_sf"/>
</dbReference>
<reference evidence="3" key="1">
    <citation type="submission" date="2022-11" db="UniProtKB">
        <authorList>
            <consortium name="EnsemblMetazoa"/>
        </authorList>
    </citation>
    <scope>IDENTIFICATION</scope>
</reference>
<dbReference type="InterPro" id="IPR050213">
    <property type="entry name" value="GST_superfamily"/>
</dbReference>
<protein>
    <recommendedName>
        <fullName evidence="5">Glutathione S-transferase</fullName>
    </recommendedName>
</protein>
<feature type="domain" description="GST C-terminal" evidence="2">
    <location>
        <begin position="81"/>
        <end position="210"/>
    </location>
</feature>
<dbReference type="OrthoDB" id="414243at2759"/>
<dbReference type="SUPFAM" id="SSF47616">
    <property type="entry name" value="GST C-terminal domain-like"/>
    <property type="match status" value="1"/>
</dbReference>
<dbReference type="InterPro" id="IPR010987">
    <property type="entry name" value="Glutathione-S-Trfase_C-like"/>
</dbReference>
<dbReference type="Pfam" id="PF14497">
    <property type="entry name" value="GST_C_3"/>
    <property type="match status" value="1"/>
</dbReference>
<dbReference type="PROSITE" id="PS50404">
    <property type="entry name" value="GST_NTER"/>
    <property type="match status" value="1"/>
</dbReference>
<dbReference type="CDD" id="cd03192">
    <property type="entry name" value="GST_C_Sigma_like"/>
    <property type="match status" value="1"/>
</dbReference>
<dbReference type="RefSeq" id="XP_038068560.1">
    <property type="nucleotide sequence ID" value="XM_038212632.1"/>
</dbReference>
<feature type="domain" description="GST N-terminal" evidence="1">
    <location>
        <begin position="2"/>
        <end position="79"/>
    </location>
</feature>
<evidence type="ECO:0000313" key="4">
    <source>
        <dbReference type="Proteomes" id="UP000887568"/>
    </source>
</evidence>
<dbReference type="InterPro" id="IPR040079">
    <property type="entry name" value="Glutathione_S-Trfase"/>
</dbReference>
<dbReference type="GeneID" id="119737954"/>
<dbReference type="Gene3D" id="1.20.1050.10">
    <property type="match status" value="1"/>
</dbReference>
<dbReference type="CDD" id="cd03039">
    <property type="entry name" value="GST_N_Sigma_like"/>
    <property type="match status" value="1"/>
</dbReference>
<dbReference type="InterPro" id="IPR036282">
    <property type="entry name" value="Glutathione-S-Trfase_C_sf"/>
</dbReference>
<sequence length="213" mass="23992">MVKYVIHYFKFNARAESLRLAFKLAGVDYEELTIEIPEWPKVKAKYPTGQLPALEVDGKLIGQTKACLRYLAKEFGLYGKTSLEAAYIDQAMDMVEDIWPEFENIFRGPFASQAVRTETFLKERVPPVYDALERLLDLEQTGDFFVGNSITAADIFFFAASDLVNATGKGANSLEKYPKLTALRSRIAANPKIAAWLAVRPAEASFDQDFTRE</sequence>
<dbReference type="Gene3D" id="3.40.30.10">
    <property type="entry name" value="Glutaredoxin"/>
    <property type="match status" value="1"/>
</dbReference>
<dbReference type="OMA" id="NEYLAVW"/>
<evidence type="ECO:0000259" key="1">
    <source>
        <dbReference type="PROSITE" id="PS50404"/>
    </source>
</evidence>
<dbReference type="EnsemblMetazoa" id="XM_038212632.1">
    <property type="protein sequence ID" value="XP_038068560.1"/>
    <property type="gene ID" value="LOC119737954"/>
</dbReference>
<organism evidence="3 4">
    <name type="scientific">Patiria miniata</name>
    <name type="common">Bat star</name>
    <name type="synonym">Asterina miniata</name>
    <dbReference type="NCBI Taxonomy" id="46514"/>
    <lineage>
        <taxon>Eukaryota</taxon>
        <taxon>Metazoa</taxon>
        <taxon>Echinodermata</taxon>
        <taxon>Eleutherozoa</taxon>
        <taxon>Asterozoa</taxon>
        <taxon>Asteroidea</taxon>
        <taxon>Valvatacea</taxon>
        <taxon>Valvatida</taxon>
        <taxon>Asterinidae</taxon>
        <taxon>Patiria</taxon>
    </lineage>
</organism>
<keyword evidence="4" id="KW-1185">Reference proteome</keyword>
<evidence type="ECO:0000259" key="2">
    <source>
        <dbReference type="PROSITE" id="PS50405"/>
    </source>
</evidence>
<dbReference type="GO" id="GO:0004364">
    <property type="term" value="F:glutathione transferase activity"/>
    <property type="evidence" value="ECO:0007669"/>
    <property type="project" value="TreeGrafter"/>
</dbReference>
<dbReference type="SFLD" id="SFLDS00019">
    <property type="entry name" value="Glutathione_Transferase_(cytos"/>
    <property type="match status" value="1"/>
</dbReference>
<dbReference type="SFLD" id="SFLDG00363">
    <property type="entry name" value="AMPS_(cytGST):_Alpha-__Mu-__Pi"/>
    <property type="match status" value="1"/>
</dbReference>
<evidence type="ECO:0000313" key="3">
    <source>
        <dbReference type="EnsemblMetazoa" id="XP_038068560.1"/>
    </source>
</evidence>
<name>A0A914AWR9_PATMI</name>
<dbReference type="AlphaFoldDB" id="A0A914AWR9"/>
<dbReference type="PANTHER" id="PTHR11571:SF150">
    <property type="entry name" value="GLUTATHIONE S-TRANSFERASE"/>
    <property type="match status" value="1"/>
</dbReference>
<evidence type="ECO:0008006" key="5">
    <source>
        <dbReference type="Google" id="ProtNLM"/>
    </source>
</evidence>
<dbReference type="GO" id="GO:0006749">
    <property type="term" value="P:glutathione metabolic process"/>
    <property type="evidence" value="ECO:0007669"/>
    <property type="project" value="TreeGrafter"/>
</dbReference>
<dbReference type="Pfam" id="PF02798">
    <property type="entry name" value="GST_N"/>
    <property type="match status" value="1"/>
</dbReference>
<dbReference type="FunFam" id="1.20.1050.10:FF:000030">
    <property type="entry name" value="Glutathione S-transferase S1"/>
    <property type="match status" value="1"/>
</dbReference>